<feature type="transmembrane region" description="Helical" evidence="1">
    <location>
        <begin position="110"/>
        <end position="130"/>
    </location>
</feature>
<feature type="transmembrane region" description="Helical" evidence="1">
    <location>
        <begin position="218"/>
        <end position="238"/>
    </location>
</feature>
<keyword evidence="1" id="KW-0812">Transmembrane</keyword>
<evidence type="ECO:0000313" key="3">
    <source>
        <dbReference type="EMBL" id="MDT8974901.1"/>
    </source>
</evidence>
<feature type="transmembrane region" description="Helical" evidence="1">
    <location>
        <begin position="43"/>
        <end position="61"/>
    </location>
</feature>
<protein>
    <submittedName>
        <fullName evidence="3">Type II CAAX endopeptidase family protein</fullName>
    </submittedName>
</protein>
<evidence type="ECO:0000256" key="1">
    <source>
        <dbReference type="SAM" id="Phobius"/>
    </source>
</evidence>
<keyword evidence="4" id="KW-1185">Reference proteome</keyword>
<keyword evidence="1" id="KW-1133">Transmembrane helix</keyword>
<dbReference type="PANTHER" id="PTHR39430">
    <property type="entry name" value="MEMBRANE-ASSOCIATED PROTEASE-RELATED"/>
    <property type="match status" value="1"/>
</dbReference>
<gene>
    <name evidence="3" type="ORF">RQP50_01425</name>
</gene>
<reference evidence="4" key="1">
    <citation type="submission" date="2023-09" db="EMBL/GenBank/DDBJ databases">
        <title>Paenibacillus sp. chi10 Genome sequencing and assembly.</title>
        <authorList>
            <person name="Kim I."/>
        </authorList>
    </citation>
    <scope>NUCLEOTIDE SEQUENCE [LARGE SCALE GENOMIC DNA]</scope>
    <source>
        <strain evidence="4">chi10</strain>
    </source>
</reference>
<dbReference type="GO" id="GO:0004175">
    <property type="term" value="F:endopeptidase activity"/>
    <property type="evidence" value="ECO:0007669"/>
    <property type="project" value="UniProtKB-ARBA"/>
</dbReference>
<proteinExistence type="predicted"/>
<dbReference type="PANTHER" id="PTHR39430:SF1">
    <property type="entry name" value="PROTEASE"/>
    <property type="match status" value="1"/>
</dbReference>
<feature type="transmembrane region" description="Helical" evidence="1">
    <location>
        <begin position="12"/>
        <end position="31"/>
    </location>
</feature>
<dbReference type="RefSeq" id="WP_051614011.1">
    <property type="nucleotide sequence ID" value="NZ_JAVYAA010000001.1"/>
</dbReference>
<accession>A0AAJ2JSA7</accession>
<comment type="caution">
    <text evidence="3">The sequence shown here is derived from an EMBL/GenBank/DDBJ whole genome shotgun (WGS) entry which is preliminary data.</text>
</comment>
<sequence>MKTEFSIRHPYWAAILVGLLCTLMTATGFAVTKAIGLDDDHSLLVLAAFLAVSAIIGFMIMKKSRFSLYDYGFRYSEAKSSSKVMFYIPLLVIEVLSIVAYGFSGEIRPVQYVFTLLFTISIGFNEEIYFRGLALRYIGEKGIKAAIIWSSVIFGVLHMANAFGGQNIGYSLLQVVYAFLVGIVFAEIVSITKSLWFVIVWHAAHDFISLLTEGSIETGIIILPVQVALLLFYAIYLWKKHIAQESSITNSTDQQPQMSQ</sequence>
<keyword evidence="1" id="KW-0472">Membrane</keyword>
<dbReference type="InterPro" id="IPR003675">
    <property type="entry name" value="Rce1/LyrA-like_dom"/>
</dbReference>
<dbReference type="Pfam" id="PF02517">
    <property type="entry name" value="Rce1-like"/>
    <property type="match status" value="1"/>
</dbReference>
<feature type="transmembrane region" description="Helical" evidence="1">
    <location>
        <begin position="142"/>
        <end position="162"/>
    </location>
</feature>
<name>A0AAJ2JSA7_9BACL</name>
<dbReference type="GO" id="GO:0080120">
    <property type="term" value="P:CAAX-box protein maturation"/>
    <property type="evidence" value="ECO:0007669"/>
    <property type="project" value="UniProtKB-ARBA"/>
</dbReference>
<dbReference type="AlphaFoldDB" id="A0AAJ2JSA7"/>
<dbReference type="Proteomes" id="UP001250538">
    <property type="component" value="Unassembled WGS sequence"/>
</dbReference>
<evidence type="ECO:0000313" key="4">
    <source>
        <dbReference type="Proteomes" id="UP001250538"/>
    </source>
</evidence>
<feature type="transmembrane region" description="Helical" evidence="1">
    <location>
        <begin position="84"/>
        <end position="104"/>
    </location>
</feature>
<organism evidence="3 4">
    <name type="scientific">Paenibacillus suaedae</name>
    <dbReference type="NCBI Taxonomy" id="3077233"/>
    <lineage>
        <taxon>Bacteria</taxon>
        <taxon>Bacillati</taxon>
        <taxon>Bacillota</taxon>
        <taxon>Bacilli</taxon>
        <taxon>Bacillales</taxon>
        <taxon>Paenibacillaceae</taxon>
        <taxon>Paenibacillus</taxon>
    </lineage>
</organism>
<feature type="domain" description="CAAX prenyl protease 2/Lysostaphin resistance protein A-like" evidence="2">
    <location>
        <begin position="112"/>
        <end position="208"/>
    </location>
</feature>
<evidence type="ECO:0000259" key="2">
    <source>
        <dbReference type="Pfam" id="PF02517"/>
    </source>
</evidence>
<dbReference type="EMBL" id="JAVYAA010000001">
    <property type="protein sequence ID" value="MDT8974901.1"/>
    <property type="molecule type" value="Genomic_DNA"/>
</dbReference>